<dbReference type="EMBL" id="VSSQ01002069">
    <property type="protein sequence ID" value="MPM13115.1"/>
    <property type="molecule type" value="Genomic_DNA"/>
</dbReference>
<comment type="caution">
    <text evidence="1">The sequence shown here is derived from an EMBL/GenBank/DDBJ whole genome shotgun (WGS) entry which is preliminary data.</text>
</comment>
<gene>
    <name evidence="1" type="ORF">SDC9_59470</name>
</gene>
<reference evidence="1" key="1">
    <citation type="submission" date="2019-08" db="EMBL/GenBank/DDBJ databases">
        <authorList>
            <person name="Kucharzyk K."/>
            <person name="Murdoch R.W."/>
            <person name="Higgins S."/>
            <person name="Loffler F."/>
        </authorList>
    </citation>
    <scope>NUCLEOTIDE SEQUENCE</scope>
</reference>
<dbReference type="AlphaFoldDB" id="A0A644XA85"/>
<accession>A0A644XA85</accession>
<proteinExistence type="predicted"/>
<evidence type="ECO:0000313" key="1">
    <source>
        <dbReference type="EMBL" id="MPM13115.1"/>
    </source>
</evidence>
<organism evidence="1">
    <name type="scientific">bioreactor metagenome</name>
    <dbReference type="NCBI Taxonomy" id="1076179"/>
    <lineage>
        <taxon>unclassified sequences</taxon>
        <taxon>metagenomes</taxon>
        <taxon>ecological metagenomes</taxon>
    </lineage>
</organism>
<sequence>MKRKTFSELIKIDSFEGRLEYLYIGDKVGNETFGNARWINQQFYKSNIWLKRRDEIIIRDLGCDLGVEGCYLDRRNIIVHHINTITMDDIINCNPCVFDEENLICVSRNSHLYIHYGTKQQTYVERTKNDTCPWRK</sequence>
<name>A0A644XA85_9ZZZZ</name>
<protein>
    <submittedName>
        <fullName evidence="1">Uncharacterized protein</fullName>
    </submittedName>
</protein>